<dbReference type="RefSeq" id="WP_013898940.1">
    <property type="nucleotide sequence ID" value="NC_015676.1"/>
</dbReference>
<dbReference type="HOGENOM" id="CLU_061951_0_0_2"/>
<dbReference type="PANTHER" id="PTHR14741">
    <property type="entry name" value="S-ADENOSYLMETHIONINE-DEPENDENT METHYLTRANSFERASE RELATED"/>
    <property type="match status" value="1"/>
</dbReference>
<evidence type="ECO:0000313" key="1">
    <source>
        <dbReference type="EMBL" id="AEH61504.1"/>
    </source>
</evidence>
<dbReference type="Pfam" id="PF09445">
    <property type="entry name" value="Methyltransf_15"/>
    <property type="match status" value="1"/>
</dbReference>
<dbReference type="Proteomes" id="UP000006622">
    <property type="component" value="Chromosome"/>
</dbReference>
<name>F7XPY2_METZD</name>
<keyword evidence="2" id="KW-1185">Reference proteome</keyword>
<dbReference type="OrthoDB" id="56872at2157"/>
<dbReference type="SUPFAM" id="SSF53335">
    <property type="entry name" value="S-adenosyl-L-methionine-dependent methyltransferases"/>
    <property type="match status" value="1"/>
</dbReference>
<keyword evidence="1" id="KW-0808">Transferase</keyword>
<evidence type="ECO:0000313" key="2">
    <source>
        <dbReference type="Proteomes" id="UP000006622"/>
    </source>
</evidence>
<dbReference type="GO" id="GO:0071164">
    <property type="term" value="F:RNA cap trimethylguanosine synthase activity"/>
    <property type="evidence" value="ECO:0007669"/>
    <property type="project" value="TreeGrafter"/>
</dbReference>
<gene>
    <name evidence="1" type="ordered locus">Mzhil_1669</name>
</gene>
<protein>
    <submittedName>
        <fullName evidence="1">Methyltransferase type 11</fullName>
    </submittedName>
</protein>
<sequence length="343" mass="38528">MARKKKFERNMHSVRDGIRFATPAEVAQYRAERLACDTLAEIGCGIGGQTIHFSRTCRKVYAVEIDADKLKSAKKNCQEHGITNVEFIQGDALSRDVIDRIPQIDILFSDPRRPAQENMRTVTSLEPGLPDLMQAYSSKTCNFAFEAPPKLTPERIRFDLEKEYLSLNGQLNRLTLYSGSIRKADRCAVTLPGGHRICSTGLKDQDNIPSLEEISNPLSYAFEPDPAVVQAGLLGELACRIAKDATVPGLYRIDSKRILLTSDHPAEDPMLKNRYIVHSVSEFDPEKLNTYLKSKGAGRVVLRAGVDPKQYWDIRNRLEKGLEGDRIIHLYVKRGQAVICEKL</sequence>
<dbReference type="InterPro" id="IPR029063">
    <property type="entry name" value="SAM-dependent_MTases_sf"/>
</dbReference>
<reference evidence="1" key="1">
    <citation type="submission" date="2010-07" db="EMBL/GenBank/DDBJ databases">
        <title>The complete genome of Methanosalsum zhilinae DSM 4017.</title>
        <authorList>
            <consortium name="US DOE Joint Genome Institute (JGI-PGF)"/>
            <person name="Lucas S."/>
            <person name="Copeland A."/>
            <person name="Lapidus A."/>
            <person name="Glavina del Rio T."/>
            <person name="Dalin E."/>
            <person name="Tice H."/>
            <person name="Bruce D."/>
            <person name="Goodwin L."/>
            <person name="Pitluck S."/>
            <person name="Kyrpides N."/>
            <person name="Mavromatis K."/>
            <person name="Ovchinnikova G."/>
            <person name="Daligault H."/>
            <person name="Detter J.C."/>
            <person name="Han C."/>
            <person name="Tapia R."/>
            <person name="Larimer F."/>
            <person name="Land M."/>
            <person name="Hauser L."/>
            <person name="Markowitz V."/>
            <person name="Cheng J.-F."/>
            <person name="Hugenholtz P."/>
            <person name="Woyke T."/>
            <person name="Wu D."/>
            <person name="Spring S."/>
            <person name="Schueler E."/>
            <person name="Brambilla E."/>
            <person name="Klenk H.-P."/>
            <person name="Eisen J.A."/>
        </authorList>
    </citation>
    <scope>NUCLEOTIDE SEQUENCE</scope>
    <source>
        <strain evidence="1">DSM 4017</strain>
    </source>
</reference>
<dbReference type="EMBL" id="CP002101">
    <property type="protein sequence ID" value="AEH61504.1"/>
    <property type="molecule type" value="Genomic_DNA"/>
</dbReference>
<dbReference type="KEGG" id="mzh:Mzhil_1669"/>
<dbReference type="GeneID" id="10823309"/>
<keyword evidence="1" id="KW-0489">Methyltransferase</keyword>
<dbReference type="STRING" id="679901.Mzhil_1669"/>
<dbReference type="Gene3D" id="3.40.50.150">
    <property type="entry name" value="Vaccinia Virus protein VP39"/>
    <property type="match status" value="1"/>
</dbReference>
<proteinExistence type="predicted"/>
<dbReference type="InterPro" id="IPR019012">
    <property type="entry name" value="RNA_cap_Gua-N2-MeTrfase"/>
</dbReference>
<dbReference type="CDD" id="cd02440">
    <property type="entry name" value="AdoMet_MTases"/>
    <property type="match status" value="1"/>
</dbReference>
<organism evidence="1 2">
    <name type="scientific">Methanosalsum zhilinae (strain DSM 4017 / NBRC 107636 / OCM 62 / WeN5)</name>
    <name type="common">Methanohalophilus zhilinae</name>
    <dbReference type="NCBI Taxonomy" id="679901"/>
    <lineage>
        <taxon>Archaea</taxon>
        <taxon>Methanobacteriati</taxon>
        <taxon>Methanobacteriota</taxon>
        <taxon>Stenosarchaea group</taxon>
        <taxon>Methanomicrobia</taxon>
        <taxon>Methanosarcinales</taxon>
        <taxon>Methanosarcinaceae</taxon>
        <taxon>Methanosalsum</taxon>
    </lineage>
</organism>
<accession>F7XPY2</accession>
<dbReference type="PANTHER" id="PTHR14741:SF32">
    <property type="entry name" value="TRIMETHYLGUANOSINE SYNTHASE"/>
    <property type="match status" value="1"/>
</dbReference>
<dbReference type="AlphaFoldDB" id="F7XPY2"/>